<dbReference type="OrthoDB" id="5981853at2759"/>
<protein>
    <submittedName>
        <fullName evidence="1">Uncharacterized protein</fullName>
    </submittedName>
</protein>
<keyword evidence="2" id="KW-1185">Reference proteome</keyword>
<evidence type="ECO:0000313" key="2">
    <source>
        <dbReference type="Proteomes" id="UP001152795"/>
    </source>
</evidence>
<evidence type="ECO:0000313" key="1">
    <source>
        <dbReference type="EMBL" id="CAB4025017.1"/>
    </source>
</evidence>
<name>A0A6S7J3V9_PARCT</name>
<dbReference type="AlphaFoldDB" id="A0A6S7J3V9"/>
<comment type="caution">
    <text evidence="1">The sequence shown here is derived from an EMBL/GenBank/DDBJ whole genome shotgun (WGS) entry which is preliminary data.</text>
</comment>
<accession>A0A6S7J3V9</accession>
<dbReference type="Proteomes" id="UP001152795">
    <property type="component" value="Unassembled WGS sequence"/>
</dbReference>
<feature type="non-terminal residue" evidence="1">
    <location>
        <position position="1"/>
    </location>
</feature>
<feature type="non-terminal residue" evidence="1">
    <location>
        <position position="1247"/>
    </location>
</feature>
<proteinExistence type="predicted"/>
<organism evidence="1 2">
    <name type="scientific">Paramuricea clavata</name>
    <name type="common">Red gorgonian</name>
    <name type="synonym">Violescent sea-whip</name>
    <dbReference type="NCBI Taxonomy" id="317549"/>
    <lineage>
        <taxon>Eukaryota</taxon>
        <taxon>Metazoa</taxon>
        <taxon>Cnidaria</taxon>
        <taxon>Anthozoa</taxon>
        <taxon>Octocorallia</taxon>
        <taxon>Malacalcyonacea</taxon>
        <taxon>Plexauridae</taxon>
        <taxon>Paramuricea</taxon>
    </lineage>
</organism>
<dbReference type="EMBL" id="CACRXK020013360">
    <property type="protein sequence ID" value="CAB4025017.1"/>
    <property type="molecule type" value="Genomic_DNA"/>
</dbReference>
<gene>
    <name evidence="1" type="ORF">PACLA_8A034868</name>
</gene>
<reference evidence="1" key="1">
    <citation type="submission" date="2020-04" db="EMBL/GenBank/DDBJ databases">
        <authorList>
            <person name="Alioto T."/>
            <person name="Alioto T."/>
            <person name="Gomez Garrido J."/>
        </authorList>
    </citation>
    <scope>NUCLEOTIDE SEQUENCE</scope>
    <source>
        <strain evidence="1">A484AB</strain>
    </source>
</reference>
<sequence>VKAFGRSLGFYGFPGRIRQWQASHPQACYAAFTFGLRHRWTYFLRTLPDIEDLLEPLERAIADVLIPSITDHHCTKSERDLLALPDAALQYETSIKTTAPLVEKIIAQAYEIPDDSVIHTLQQNARNEKNEVLQAKRDVIPIKEMDYNLNKGEFRDAVKLRYEWKIADKPSVCVCGDTFNIDHAMICKRGGFIIQRHNELRDLEADMLNIVCNDVEVEPVLQELTGEVLPSGANTAPDARLDIHARGFWEKQRSAFFDVRVCHPNAESYKDLSPQQIYRQHENEKRMYAQRVMEIEHGTFTPLRRKAKTTLRPCPGYEPSSNFRGFCLNATVNTMIPRIYQIGVRIRLHVLGNVCVQTIKVTLKASTKSTLIDATHDDAILFKNPFFNFLTAYRKRLFSGPSNYLLEAETRPIGKSKCKFGVTNGRLPDYVAVDIPSITIWGRRADGSIITVNLSTIINAYDEITRWRKNTFLVPYGKVGRDFIDQLTQHINDWNNASQTQHIALKAAIVLLATALQKPSVKSKAKDHKECLEKRLALWKEGEVESLLREAKIFAKYLSEADCDGVLPLTDDIDGEMIRETALRTKGSGGPSGVDANGFKLATMTRRLCEVASYRRDRCLLCPSMSTYAINTYREPARLFISGGGELKSTEGTTQGDPLAMGMYAISLQPLITGLNVSSNVKQCWFADDASGAGFLEDIKRCDQYLCTGAKAFGRSLGFDGFPGRIRQRTLPDIEDLLEPLERAIADVLIPSITDHHCTKSERDLLALPVRMGGLGLVNPRQDAALQYETSIKTTAPLVEKIIAQAYEIPDDSVIHTLQQNARNEKNEQLRKVHLNWLTVIPIKEMDYNLNKGEFRDAVKLRYEWKIADKPSVCVCGDTFNIDHAMICKRGGFIIQRHNELRDLEADMLNIVCNDVEVEPVLQELTGEVLPRGANTASDARLDIHARGFWEKQRYTGNMKTRRRGLFTTTGGMSEECKRYHSRLAELIAAKKGEDYSTTMSWIRAKVSFAILRSALLCLRGTRAPRRITTNVQETDFEVDGNNGRITFMMLICMLQENAFFILFVFGLGNVKSAPDCLVLWSCTSLTFVNISYNLFNISADRVLLMFSLSNPTLEHNNRNKVELWIGILLLRTLRYDSSQRLMLFRLKDRSNSSDFPIIGNLISGASLVVNRELRIGVTQMSNMLNSVLYRFVWRHLLVIEASDSVELIRTDWYRLNVMVQAVKCFGHIQITSVVFINDVSEQDLHD</sequence>